<dbReference type="EMBL" id="SMKY01000005">
    <property type="protein sequence ID" value="TDD91416.1"/>
    <property type="molecule type" value="Genomic_DNA"/>
</dbReference>
<dbReference type="OrthoDB" id="3482019at2"/>
<keyword evidence="1" id="KW-0812">Transmembrane</keyword>
<name>A0A4R5BZR6_9ACTN</name>
<keyword evidence="1" id="KW-0472">Membrane</keyword>
<accession>A0A4R5BZR6</accession>
<keyword evidence="3" id="KW-1185">Reference proteome</keyword>
<evidence type="ECO:0000256" key="1">
    <source>
        <dbReference type="SAM" id="Phobius"/>
    </source>
</evidence>
<reference evidence="2 3" key="1">
    <citation type="submission" date="2019-03" db="EMBL/GenBank/DDBJ databases">
        <title>Draft genome sequences of novel Actinobacteria.</title>
        <authorList>
            <person name="Sahin N."/>
            <person name="Ay H."/>
            <person name="Saygin H."/>
        </authorList>
    </citation>
    <scope>NUCLEOTIDE SEQUENCE [LARGE SCALE GENOMIC DNA]</scope>
    <source>
        <strain evidence="2 3">DSM 45941</strain>
    </source>
</reference>
<feature type="transmembrane region" description="Helical" evidence="1">
    <location>
        <begin position="68"/>
        <end position="88"/>
    </location>
</feature>
<evidence type="ECO:0000313" key="2">
    <source>
        <dbReference type="EMBL" id="TDD91416.1"/>
    </source>
</evidence>
<proteinExistence type="predicted"/>
<evidence type="ECO:0000313" key="3">
    <source>
        <dbReference type="Proteomes" id="UP000295578"/>
    </source>
</evidence>
<gene>
    <name evidence="2" type="ORF">E1293_02180</name>
</gene>
<dbReference type="RefSeq" id="WP_132193200.1">
    <property type="nucleotide sequence ID" value="NZ_SMKY01000005.1"/>
</dbReference>
<keyword evidence="1" id="KW-1133">Transmembrane helix</keyword>
<feature type="transmembrane region" description="Helical" evidence="1">
    <location>
        <begin position="30"/>
        <end position="56"/>
    </location>
</feature>
<comment type="caution">
    <text evidence="2">The sequence shown here is derived from an EMBL/GenBank/DDBJ whole genome shotgun (WGS) entry which is preliminary data.</text>
</comment>
<dbReference type="Proteomes" id="UP000295578">
    <property type="component" value="Unassembled WGS sequence"/>
</dbReference>
<organism evidence="2 3">
    <name type="scientific">Actinomadura darangshiensis</name>
    <dbReference type="NCBI Taxonomy" id="705336"/>
    <lineage>
        <taxon>Bacteria</taxon>
        <taxon>Bacillati</taxon>
        <taxon>Actinomycetota</taxon>
        <taxon>Actinomycetes</taxon>
        <taxon>Streptosporangiales</taxon>
        <taxon>Thermomonosporaceae</taxon>
        <taxon>Actinomadura</taxon>
    </lineage>
</organism>
<protein>
    <submittedName>
        <fullName evidence="2">Uncharacterized protein</fullName>
    </submittedName>
</protein>
<sequence>MPRLLAVAVLRGAVAAGVAALGFAAAAASYLWWGTTGAAVSAVAGSIAGVLALAWLYRARRPLRFAGVPLTFGVLALFVVYGVGVVGIRDVAISRVGVDADAVVTRTWKTRGRGNSSTHHCTLRRTDGTPIPRELATNCEGYGRGDTIGVVLDPDGRLAPVGGSKEDLPTTGEAQVAGGAALVLLLAIAVGSAPARPGDVSRRA</sequence>
<dbReference type="AlphaFoldDB" id="A0A4R5BZR6"/>